<feature type="domain" description="NodB homology" evidence="2">
    <location>
        <begin position="46"/>
        <end position="233"/>
    </location>
</feature>
<comment type="caution">
    <text evidence="3">The sequence shown here is derived from an EMBL/GenBank/DDBJ whole genome shotgun (WGS) entry which is preliminary data.</text>
</comment>
<name>A0ABN8FM48_9BACL</name>
<keyword evidence="1" id="KW-0812">Transmembrane</keyword>
<evidence type="ECO:0000313" key="4">
    <source>
        <dbReference type="Proteomes" id="UP000838749"/>
    </source>
</evidence>
<keyword evidence="1" id="KW-1133">Transmembrane helix</keyword>
<dbReference type="GO" id="GO:0016787">
    <property type="term" value="F:hydrolase activity"/>
    <property type="evidence" value="ECO:0007669"/>
    <property type="project" value="UniProtKB-KW"/>
</dbReference>
<dbReference type="InterPro" id="IPR011330">
    <property type="entry name" value="Glyco_hydro/deAcase_b/a-brl"/>
</dbReference>
<dbReference type="Pfam" id="PF01522">
    <property type="entry name" value="Polysacc_deac_1"/>
    <property type="match status" value="1"/>
</dbReference>
<dbReference type="Proteomes" id="UP000838749">
    <property type="component" value="Unassembled WGS sequence"/>
</dbReference>
<dbReference type="EMBL" id="CAKMAB010000014">
    <property type="protein sequence ID" value="CAH1056855.1"/>
    <property type="molecule type" value="Genomic_DNA"/>
</dbReference>
<dbReference type="InterPro" id="IPR002509">
    <property type="entry name" value="NODB_dom"/>
</dbReference>
<organism evidence="3 4">
    <name type="scientific">Paenibacillus pseudetheri</name>
    <dbReference type="NCBI Taxonomy" id="2897682"/>
    <lineage>
        <taxon>Bacteria</taxon>
        <taxon>Bacillati</taxon>
        <taxon>Bacillota</taxon>
        <taxon>Bacilli</taxon>
        <taxon>Bacillales</taxon>
        <taxon>Paenibacillaceae</taxon>
        <taxon>Paenibacillus</taxon>
    </lineage>
</organism>
<protein>
    <submittedName>
        <fullName evidence="3">Peptidoglycan-N-acetylglucosamine deacetylase</fullName>
        <ecNumber evidence="3">3.5.1.104</ecNumber>
    </submittedName>
</protein>
<dbReference type="PANTHER" id="PTHR10587">
    <property type="entry name" value="GLYCOSYL TRANSFERASE-RELATED"/>
    <property type="match status" value="1"/>
</dbReference>
<reference evidence="3" key="1">
    <citation type="submission" date="2021-12" db="EMBL/GenBank/DDBJ databases">
        <authorList>
            <person name="Criscuolo A."/>
        </authorList>
    </citation>
    <scope>NUCLEOTIDE SEQUENCE</scope>
    <source>
        <strain evidence="3">CIP111894</strain>
    </source>
</reference>
<sequence>MLYGGVIILTYLIGGILCTATLYMFIPSLITRVSGFGVFRKGTVKKQVAFTFDDGPHPKYTPKLLDLLKLHQVKATFFVLGSRAEQYPDLIRRMDREGHQIGIHNYCHTSNWLMLPGTVRREHLDRSADIIESIVGTRPNHYRPPWGLINLFDFFRHKQYRIVLWSLKAGDWNTRICQTRMQAVLLGGITDGSVVLLHDSGETVGADRHAPYFMLQALEEVLNQLQARNLQFVRLDEMS</sequence>
<keyword evidence="1" id="KW-0472">Membrane</keyword>
<evidence type="ECO:0000259" key="2">
    <source>
        <dbReference type="PROSITE" id="PS51677"/>
    </source>
</evidence>
<dbReference type="InterPro" id="IPR050248">
    <property type="entry name" value="Polysacc_deacetylase_ArnD"/>
</dbReference>
<evidence type="ECO:0000313" key="3">
    <source>
        <dbReference type="EMBL" id="CAH1056855.1"/>
    </source>
</evidence>
<dbReference type="PROSITE" id="PS51677">
    <property type="entry name" value="NODB"/>
    <property type="match status" value="1"/>
</dbReference>
<dbReference type="Gene3D" id="3.20.20.370">
    <property type="entry name" value="Glycoside hydrolase/deacetylase"/>
    <property type="match status" value="1"/>
</dbReference>
<keyword evidence="4" id="KW-1185">Reference proteome</keyword>
<feature type="transmembrane region" description="Helical" evidence="1">
    <location>
        <begin position="6"/>
        <end position="26"/>
    </location>
</feature>
<accession>A0ABN8FM48</accession>
<gene>
    <name evidence="3" type="ORF">PAECIP111894_03010</name>
</gene>
<evidence type="ECO:0000256" key="1">
    <source>
        <dbReference type="SAM" id="Phobius"/>
    </source>
</evidence>
<dbReference type="SUPFAM" id="SSF88713">
    <property type="entry name" value="Glycoside hydrolase/deacetylase"/>
    <property type="match status" value="1"/>
</dbReference>
<dbReference type="PANTHER" id="PTHR10587:SF137">
    <property type="entry name" value="4-DEOXY-4-FORMAMIDO-L-ARABINOSE-PHOSPHOUNDECAPRENOL DEFORMYLASE ARND-RELATED"/>
    <property type="match status" value="1"/>
</dbReference>
<dbReference type="CDD" id="cd10959">
    <property type="entry name" value="CE4_NodB_like_3"/>
    <property type="match status" value="1"/>
</dbReference>
<proteinExistence type="predicted"/>
<keyword evidence="3" id="KW-0378">Hydrolase</keyword>
<dbReference type="EC" id="3.5.1.104" evidence="3"/>